<protein>
    <submittedName>
        <fullName evidence="2">Uncharacterized protein</fullName>
    </submittedName>
</protein>
<evidence type="ECO:0000313" key="2">
    <source>
        <dbReference type="EMBL" id="ALP47309.1"/>
    </source>
</evidence>
<dbReference type="Proteomes" id="UP000230575">
    <property type="component" value="Segment"/>
</dbReference>
<organism evidence="2 3">
    <name type="scientific">Vibrio phage phi-Grn1</name>
    <dbReference type="NCBI Taxonomy" id="1747713"/>
    <lineage>
        <taxon>Viruses</taxon>
        <taxon>Duplodnaviria</taxon>
        <taxon>Heunggongvirae</taxon>
        <taxon>Uroviricota</taxon>
        <taxon>Caudoviricetes</taxon>
        <taxon>Pantevenvirales</taxon>
        <taxon>Straboviridae</taxon>
        <taxon>Schizotequatrovirus</taxon>
        <taxon>Schizotequatrovirus valkk3</taxon>
    </lineage>
</organism>
<gene>
    <name evidence="2" type="ORF">phiGrn1_0165</name>
</gene>
<keyword evidence="1" id="KW-0812">Transmembrane</keyword>
<keyword evidence="1" id="KW-0472">Membrane</keyword>
<reference evidence="2 3" key="1">
    <citation type="journal article" date="2016" name="Front. Microbiol.">
        <title>Comparative Functional Genomic Analysis of Two Vibrio Phages Reveals Complex Metabolic Interactions with the Host Cell.</title>
        <authorList>
            <person name="Skliros D."/>
            <person name="Kalatzis P.G."/>
            <person name="Katharios P."/>
            <person name="Flemetakis E."/>
        </authorList>
    </citation>
    <scope>NUCLEOTIDE SEQUENCE [LARGE SCALE GENOMIC DNA]</scope>
</reference>
<name>A0A126HHC3_9CAUD</name>
<evidence type="ECO:0000256" key="1">
    <source>
        <dbReference type="SAM" id="Phobius"/>
    </source>
</evidence>
<sequence length="62" mass="6894">MTFIFVYLLIGALLTVAIQDTLHETYRQNGGQASKTVVNLLSTVITPVLMIALIVMKLFKIK</sequence>
<accession>A0A126HHC3</accession>
<dbReference type="EMBL" id="KT919972">
    <property type="protein sequence ID" value="ALP47309.1"/>
    <property type="molecule type" value="Genomic_DNA"/>
</dbReference>
<evidence type="ECO:0000313" key="3">
    <source>
        <dbReference type="Proteomes" id="UP000230575"/>
    </source>
</evidence>
<proteinExistence type="predicted"/>
<feature type="transmembrane region" description="Helical" evidence="1">
    <location>
        <begin position="38"/>
        <end position="59"/>
    </location>
</feature>
<keyword evidence="1" id="KW-1133">Transmembrane helix</keyword>